<gene>
    <name evidence="3" type="ORF">Pla108_31820</name>
</gene>
<keyword evidence="4" id="KW-1185">Reference proteome</keyword>
<protein>
    <recommendedName>
        <fullName evidence="2">Aerotolerance regulator N-terminal domain-containing protein</fullName>
    </recommendedName>
</protein>
<feature type="transmembrane region" description="Helical" evidence="1">
    <location>
        <begin position="6"/>
        <end position="25"/>
    </location>
</feature>
<reference evidence="3 4" key="1">
    <citation type="submission" date="2019-02" db="EMBL/GenBank/DDBJ databases">
        <title>Deep-cultivation of Planctomycetes and their phenomic and genomic characterization uncovers novel biology.</title>
        <authorList>
            <person name="Wiegand S."/>
            <person name="Jogler M."/>
            <person name="Boedeker C."/>
            <person name="Pinto D."/>
            <person name="Vollmers J."/>
            <person name="Rivas-Marin E."/>
            <person name="Kohn T."/>
            <person name="Peeters S.H."/>
            <person name="Heuer A."/>
            <person name="Rast P."/>
            <person name="Oberbeckmann S."/>
            <person name="Bunk B."/>
            <person name="Jeske O."/>
            <person name="Meyerdierks A."/>
            <person name="Storesund J.E."/>
            <person name="Kallscheuer N."/>
            <person name="Luecker S."/>
            <person name="Lage O.M."/>
            <person name="Pohl T."/>
            <person name="Merkel B.J."/>
            <person name="Hornburger P."/>
            <person name="Mueller R.-W."/>
            <person name="Bruemmer F."/>
            <person name="Labrenz M."/>
            <person name="Spormann A.M."/>
            <person name="Op Den Camp H."/>
            <person name="Overmann J."/>
            <person name="Amann R."/>
            <person name="Jetten M.S.M."/>
            <person name="Mascher T."/>
            <person name="Medema M.H."/>
            <person name="Devos D.P."/>
            <person name="Kaster A.-K."/>
            <person name="Ovreas L."/>
            <person name="Rohde M."/>
            <person name="Galperin M.Y."/>
            <person name="Jogler C."/>
        </authorList>
    </citation>
    <scope>NUCLEOTIDE SEQUENCE [LARGE SCALE GENOMIC DNA]</scope>
    <source>
        <strain evidence="3 4">Pla108</strain>
    </source>
</reference>
<keyword evidence="1" id="KW-0472">Membrane</keyword>
<evidence type="ECO:0000313" key="3">
    <source>
        <dbReference type="EMBL" id="TWT96100.1"/>
    </source>
</evidence>
<proteinExistence type="predicted"/>
<keyword evidence="1" id="KW-0812">Transmembrane</keyword>
<dbReference type="PANTHER" id="PTHR37464:SF1">
    <property type="entry name" value="BLL2463 PROTEIN"/>
    <property type="match status" value="1"/>
</dbReference>
<accession>A0A5C6A9L4</accession>
<sequence length="731" mass="76605">MSFTFPALAVAGALLASLPIVIHLLNRRRRRRVAWAAMDFLLQSDRKNRTWVRLSEWLLLAARVVAIALAGLLAATPTTLDLLKGYFGQQRARHVVLLDDTCSMQRRGAGGSAWDEALGAVERLADAARQSGDELLVVRYADTSVGGDVATLVGSTPAGESSSGVATPTSLQVTNASASPSDGLDRAIALCEAAPPGVPAYAYVVSDFAETALRADGASRLDALSDKTAGLVLAVCGDAAATGNLAIESVNLAPGPLASGVETRLVIEVVNHSIEPAPAVALSLRRNGQPLTALEVGPFGAGERVAVETPVTFMGIGPHAIEATLPADRLPADDQGWLAVDIAASQPVLLVDDQPKAIESRVFAAALRPIGATRSGWAPRRVERLASDDLAGAAAVMLLDIERLSDADTQRLRDYTADGGGLLMVLGPRTDAGWFNQRIASAVAGEPPLTPWRLGPATSGPVAEPGRPVISVVDHPAVRVLAGKQNGFLPLVRLLAQRRLATDDDVAALRQVTTSPSAETPSYEVLARRLDGQPLLVESHYGAGRVLGLMTTAATGSGGSEPWSNLATLPIFPVLVNDITGWLAQERLRPRAEPIVAVASDTPPRSSLLRWDAADGLMEATPLGPSATLTPATPGVYRRVLGGVEEPLFAAQVSPAESDLRSASIAVLRQRWGDVARVSSADELFRDAPTPASRGPLYACAAALLGLLVGERWLAYRNSYVQSAARRGGAV</sequence>
<dbReference type="InterPro" id="IPR029062">
    <property type="entry name" value="Class_I_gatase-like"/>
</dbReference>
<feature type="transmembrane region" description="Helical" evidence="1">
    <location>
        <begin position="57"/>
        <end position="75"/>
    </location>
</feature>
<feature type="domain" description="Aerotolerance regulator N-terminal" evidence="2">
    <location>
        <begin position="1"/>
        <end position="77"/>
    </location>
</feature>
<organism evidence="3 4">
    <name type="scientific">Botrimarina colliarenosi</name>
    <dbReference type="NCBI Taxonomy" id="2528001"/>
    <lineage>
        <taxon>Bacteria</taxon>
        <taxon>Pseudomonadati</taxon>
        <taxon>Planctomycetota</taxon>
        <taxon>Planctomycetia</taxon>
        <taxon>Pirellulales</taxon>
        <taxon>Lacipirellulaceae</taxon>
        <taxon>Botrimarina</taxon>
    </lineage>
</organism>
<dbReference type="AlphaFoldDB" id="A0A5C6A9L4"/>
<dbReference type="Gene3D" id="3.40.50.880">
    <property type="match status" value="1"/>
</dbReference>
<evidence type="ECO:0000259" key="2">
    <source>
        <dbReference type="Pfam" id="PF07584"/>
    </source>
</evidence>
<dbReference type="InterPro" id="IPR011933">
    <property type="entry name" value="Double_TM_dom"/>
</dbReference>
<dbReference type="NCBIfam" id="TIGR02226">
    <property type="entry name" value="two_anch"/>
    <property type="match status" value="1"/>
</dbReference>
<dbReference type="EMBL" id="SJPR01000004">
    <property type="protein sequence ID" value="TWT96100.1"/>
    <property type="molecule type" value="Genomic_DNA"/>
</dbReference>
<dbReference type="InterPro" id="IPR024163">
    <property type="entry name" value="Aerotolerance_reg_N"/>
</dbReference>
<dbReference type="SUPFAM" id="SSF52317">
    <property type="entry name" value="Class I glutamine amidotransferase-like"/>
    <property type="match status" value="1"/>
</dbReference>
<name>A0A5C6A9L4_9BACT</name>
<dbReference type="PANTHER" id="PTHR37464">
    <property type="entry name" value="BLL2463 PROTEIN"/>
    <property type="match status" value="1"/>
</dbReference>
<dbReference type="Proteomes" id="UP000317421">
    <property type="component" value="Unassembled WGS sequence"/>
</dbReference>
<dbReference type="Pfam" id="PF07584">
    <property type="entry name" value="BatA"/>
    <property type="match status" value="1"/>
</dbReference>
<comment type="caution">
    <text evidence="3">The sequence shown here is derived from an EMBL/GenBank/DDBJ whole genome shotgun (WGS) entry which is preliminary data.</text>
</comment>
<evidence type="ECO:0000313" key="4">
    <source>
        <dbReference type="Proteomes" id="UP000317421"/>
    </source>
</evidence>
<keyword evidence="1" id="KW-1133">Transmembrane helix</keyword>
<evidence type="ECO:0000256" key="1">
    <source>
        <dbReference type="SAM" id="Phobius"/>
    </source>
</evidence>
<dbReference type="RefSeq" id="WP_197526607.1">
    <property type="nucleotide sequence ID" value="NZ_SJPR01000004.1"/>
</dbReference>